<dbReference type="SUPFAM" id="SSF111331">
    <property type="entry name" value="NAD kinase/diacylglycerol kinase-like"/>
    <property type="match status" value="1"/>
</dbReference>
<evidence type="ECO:0000256" key="5">
    <source>
        <dbReference type="ARBA" id="ARBA00022741"/>
    </source>
</evidence>
<dbReference type="Pfam" id="PF19279">
    <property type="entry name" value="YegS_C"/>
    <property type="match status" value="1"/>
</dbReference>
<evidence type="ECO:0000256" key="10">
    <source>
        <dbReference type="ARBA" id="ARBA00023209"/>
    </source>
</evidence>
<dbReference type="EMBL" id="QLLO01000001">
    <property type="protein sequence ID" value="RAJ17881.1"/>
    <property type="molecule type" value="Genomic_DNA"/>
</dbReference>
<dbReference type="NCBIfam" id="TIGR00147">
    <property type="entry name" value="YegS/Rv2252/BmrU family lipid kinase"/>
    <property type="match status" value="1"/>
</dbReference>
<evidence type="ECO:0000256" key="3">
    <source>
        <dbReference type="ARBA" id="ARBA00022679"/>
    </source>
</evidence>
<evidence type="ECO:0000256" key="2">
    <source>
        <dbReference type="ARBA" id="ARBA00022516"/>
    </source>
</evidence>
<keyword evidence="10" id="KW-0594">Phospholipid biosynthesis</keyword>
<keyword evidence="6 13" id="KW-0418">Kinase</keyword>
<dbReference type="InterPro" id="IPR001206">
    <property type="entry name" value="Diacylglycerol_kinase_cat_dom"/>
</dbReference>
<dbReference type="Proteomes" id="UP000248703">
    <property type="component" value="Unassembled WGS sequence"/>
</dbReference>
<dbReference type="Gene3D" id="2.60.200.40">
    <property type="match status" value="1"/>
</dbReference>
<keyword evidence="9" id="KW-0443">Lipid metabolism</keyword>
<evidence type="ECO:0000313" key="13">
    <source>
        <dbReference type="EMBL" id="RAJ17881.1"/>
    </source>
</evidence>
<evidence type="ECO:0000256" key="9">
    <source>
        <dbReference type="ARBA" id="ARBA00023098"/>
    </source>
</evidence>
<keyword evidence="14" id="KW-1185">Reference proteome</keyword>
<sequence>MTTKQSLFVIINPVSGNGKGKTVWQQIKSKLNQNYTIQFAYSNYAKHEIEITKTAIKNGFRHFIIIGGDGTLNNFINGVFSQNNIASSEITFGVLPVGTGNDWVKTHGIPKNINKALQIILNGHTNTQDVGCVNYLNNQIPNTYFINLAGVGYDGLVVSLVKDKRSYGKFTYVLGAIKGLSNVKLFDVSVVVNNELIKYSKCFIIQIGIGKYTGSSMQLTKQPNPKDGLFDITIATHLTKWDVIRNLPKLFNGQIVNHKKVITFKTSNLQFDFEDPKPLIQADGEQLATSNIELSVLQNAIRFYC</sequence>
<reference evidence="13 14" key="1">
    <citation type="submission" date="2018-06" db="EMBL/GenBank/DDBJ databases">
        <title>Genomic Encyclopedia of Archaeal and Bacterial Type Strains, Phase II (KMG-II): from individual species to whole genera.</title>
        <authorList>
            <person name="Goeker M."/>
        </authorList>
    </citation>
    <scope>NUCLEOTIDE SEQUENCE [LARGE SCALE GENOMIC DNA]</scope>
    <source>
        <strain evidence="13 14">DSM 24464</strain>
    </source>
</reference>
<gene>
    <name evidence="13" type="ORF">LY08_00151</name>
</gene>
<dbReference type="PROSITE" id="PS50146">
    <property type="entry name" value="DAGK"/>
    <property type="match status" value="1"/>
</dbReference>
<evidence type="ECO:0000256" key="1">
    <source>
        <dbReference type="ARBA" id="ARBA00001946"/>
    </source>
</evidence>
<dbReference type="RefSeq" id="WP_158526719.1">
    <property type="nucleotide sequence ID" value="NZ_QLLO01000001.1"/>
</dbReference>
<dbReference type="PANTHER" id="PTHR12358">
    <property type="entry name" value="SPHINGOSINE KINASE"/>
    <property type="match status" value="1"/>
</dbReference>
<evidence type="ECO:0000256" key="7">
    <source>
        <dbReference type="ARBA" id="ARBA00022840"/>
    </source>
</evidence>
<dbReference type="GO" id="GO:0005886">
    <property type="term" value="C:plasma membrane"/>
    <property type="evidence" value="ECO:0007669"/>
    <property type="project" value="TreeGrafter"/>
</dbReference>
<dbReference type="InterPro" id="IPR016064">
    <property type="entry name" value="NAD/diacylglycerol_kinase_sf"/>
</dbReference>
<name>A0A327RN14_9FLAO</name>
<dbReference type="InterPro" id="IPR005218">
    <property type="entry name" value="Diacylglycerol/lipid_kinase"/>
</dbReference>
<keyword evidence="11" id="KW-1208">Phospholipid metabolism</keyword>
<comment type="caution">
    <text evidence="13">The sequence shown here is derived from an EMBL/GenBank/DDBJ whole genome shotgun (WGS) entry which is preliminary data.</text>
</comment>
<dbReference type="InterPro" id="IPR017438">
    <property type="entry name" value="ATP-NAD_kinase_N"/>
</dbReference>
<comment type="cofactor">
    <cofactor evidence="1">
        <name>Mg(2+)</name>
        <dbReference type="ChEBI" id="CHEBI:18420"/>
    </cofactor>
</comment>
<evidence type="ECO:0000313" key="14">
    <source>
        <dbReference type="Proteomes" id="UP000248703"/>
    </source>
</evidence>
<evidence type="ECO:0000256" key="11">
    <source>
        <dbReference type="ARBA" id="ARBA00023264"/>
    </source>
</evidence>
<dbReference type="GO" id="GO:0005524">
    <property type="term" value="F:ATP binding"/>
    <property type="evidence" value="ECO:0007669"/>
    <property type="project" value="UniProtKB-KW"/>
</dbReference>
<dbReference type="GO" id="GO:0046872">
    <property type="term" value="F:metal ion binding"/>
    <property type="evidence" value="ECO:0007669"/>
    <property type="project" value="UniProtKB-KW"/>
</dbReference>
<keyword evidence="5" id="KW-0547">Nucleotide-binding</keyword>
<keyword evidence="7" id="KW-0067">ATP-binding</keyword>
<evidence type="ECO:0000256" key="6">
    <source>
        <dbReference type="ARBA" id="ARBA00022777"/>
    </source>
</evidence>
<keyword evidence="4" id="KW-0479">Metal-binding</keyword>
<dbReference type="Pfam" id="PF00781">
    <property type="entry name" value="DAGK_cat"/>
    <property type="match status" value="1"/>
</dbReference>
<dbReference type="SMART" id="SM00046">
    <property type="entry name" value="DAGKc"/>
    <property type="match status" value="1"/>
</dbReference>
<accession>A0A327RN14</accession>
<keyword evidence="2" id="KW-0444">Lipid biosynthesis</keyword>
<dbReference type="OrthoDB" id="9786026at2"/>
<keyword evidence="8" id="KW-0460">Magnesium</keyword>
<dbReference type="InterPro" id="IPR050187">
    <property type="entry name" value="Lipid_Phosphate_FormReg"/>
</dbReference>
<evidence type="ECO:0000256" key="4">
    <source>
        <dbReference type="ARBA" id="ARBA00022723"/>
    </source>
</evidence>
<dbReference type="PANTHER" id="PTHR12358:SF106">
    <property type="entry name" value="LIPID KINASE YEGS"/>
    <property type="match status" value="1"/>
</dbReference>
<dbReference type="GO" id="GO:0016301">
    <property type="term" value="F:kinase activity"/>
    <property type="evidence" value="ECO:0007669"/>
    <property type="project" value="UniProtKB-KW"/>
</dbReference>
<organism evidence="13 14">
    <name type="scientific">Olleya aquimaris</name>
    <dbReference type="NCBI Taxonomy" id="639310"/>
    <lineage>
        <taxon>Bacteria</taxon>
        <taxon>Pseudomonadati</taxon>
        <taxon>Bacteroidota</taxon>
        <taxon>Flavobacteriia</taxon>
        <taxon>Flavobacteriales</taxon>
        <taxon>Flavobacteriaceae</taxon>
    </lineage>
</organism>
<dbReference type="Gene3D" id="3.40.50.10330">
    <property type="entry name" value="Probable inorganic polyphosphate/atp-NAD kinase, domain 1"/>
    <property type="match status" value="1"/>
</dbReference>
<protein>
    <submittedName>
        <fullName evidence="13">YegS/Rv2252/BmrU family lipid kinase</fullName>
    </submittedName>
</protein>
<feature type="domain" description="DAGKc" evidence="12">
    <location>
        <begin position="2"/>
        <end position="137"/>
    </location>
</feature>
<dbReference type="AlphaFoldDB" id="A0A327RN14"/>
<keyword evidence="3" id="KW-0808">Transferase</keyword>
<proteinExistence type="predicted"/>
<dbReference type="GO" id="GO:0008654">
    <property type="term" value="P:phospholipid biosynthetic process"/>
    <property type="evidence" value="ECO:0007669"/>
    <property type="project" value="UniProtKB-KW"/>
</dbReference>
<evidence type="ECO:0000259" key="12">
    <source>
        <dbReference type="PROSITE" id="PS50146"/>
    </source>
</evidence>
<dbReference type="InterPro" id="IPR045540">
    <property type="entry name" value="YegS/DAGK_C"/>
</dbReference>
<evidence type="ECO:0000256" key="8">
    <source>
        <dbReference type="ARBA" id="ARBA00022842"/>
    </source>
</evidence>